<dbReference type="AlphaFoldDB" id="A0A9X1TZI5"/>
<keyword evidence="1" id="KW-1133">Transmembrane helix</keyword>
<dbReference type="RefSeq" id="WP_236117552.1">
    <property type="nucleotide sequence ID" value="NZ_JAKGSI010000001.1"/>
</dbReference>
<keyword evidence="1" id="KW-0812">Transmembrane</keyword>
<proteinExistence type="predicted"/>
<name>A0A9X1TZI5_9CORY</name>
<dbReference type="Proteomes" id="UP001139336">
    <property type="component" value="Unassembled WGS sequence"/>
</dbReference>
<protein>
    <submittedName>
        <fullName evidence="2">Phage holin family protein</fullName>
    </submittedName>
</protein>
<comment type="caution">
    <text evidence="2">The sequence shown here is derived from an EMBL/GenBank/DDBJ whole genome shotgun (WGS) entry which is preliminary data.</text>
</comment>
<evidence type="ECO:0000256" key="1">
    <source>
        <dbReference type="SAM" id="Phobius"/>
    </source>
</evidence>
<dbReference type="Pfam" id="PF07332">
    <property type="entry name" value="Phage_holin_3_6"/>
    <property type="match status" value="1"/>
</dbReference>
<evidence type="ECO:0000313" key="3">
    <source>
        <dbReference type="Proteomes" id="UP001139336"/>
    </source>
</evidence>
<accession>A0A9X1TZI5</accession>
<gene>
    <name evidence="2" type="ORF">L1O03_00960</name>
</gene>
<organism evidence="2 3">
    <name type="scientific">Corynebacterium uropygiale</name>
    <dbReference type="NCBI Taxonomy" id="1775911"/>
    <lineage>
        <taxon>Bacteria</taxon>
        <taxon>Bacillati</taxon>
        <taxon>Actinomycetota</taxon>
        <taxon>Actinomycetes</taxon>
        <taxon>Mycobacteriales</taxon>
        <taxon>Corynebacteriaceae</taxon>
        <taxon>Corynebacterium</taxon>
    </lineage>
</organism>
<evidence type="ECO:0000313" key="2">
    <source>
        <dbReference type="EMBL" id="MCF4005749.1"/>
    </source>
</evidence>
<keyword evidence="3" id="KW-1185">Reference proteome</keyword>
<reference evidence="2" key="1">
    <citation type="submission" date="2022-01" db="EMBL/GenBank/DDBJ databases">
        <title>Corynebacterium sp. nov isolated from isolated from the feces of the greater white-fronted geese (Anser albifrons) at Poyang Lake, PR China.</title>
        <authorList>
            <person name="Liu Q."/>
        </authorList>
    </citation>
    <scope>NUCLEOTIDE SEQUENCE</scope>
    <source>
        <strain evidence="2">JCM 32435</strain>
    </source>
</reference>
<sequence length="168" mass="17792">MSNKDGLFTDGSGDFSAQVNSIPLSDVDTSAAGEGSIGTLISNATSQMSTLFRSELELAKTELAQEVKKGAVGGGLFGAAGVLALYSTFFFFAFLAGLLHIWLPWWAAFLIVFAIILVVAGLLALVGFLKVKKIGKPEKTIDSVTELKKLVPGQAQKKLEANSRGMYS</sequence>
<dbReference type="EMBL" id="JAKGSI010000001">
    <property type="protein sequence ID" value="MCF4005749.1"/>
    <property type="molecule type" value="Genomic_DNA"/>
</dbReference>
<keyword evidence="1" id="KW-0472">Membrane</keyword>
<feature type="transmembrane region" description="Helical" evidence="1">
    <location>
        <begin position="76"/>
        <end position="99"/>
    </location>
</feature>
<dbReference type="InterPro" id="IPR009937">
    <property type="entry name" value="Phage_holin_3_6"/>
</dbReference>
<feature type="transmembrane region" description="Helical" evidence="1">
    <location>
        <begin position="105"/>
        <end position="129"/>
    </location>
</feature>